<keyword evidence="2" id="KW-1185">Reference proteome</keyword>
<evidence type="ECO:0000313" key="1">
    <source>
        <dbReference type="EMBL" id="TFK98813.1"/>
    </source>
</evidence>
<dbReference type="Proteomes" id="UP000305067">
    <property type="component" value="Unassembled WGS sequence"/>
</dbReference>
<gene>
    <name evidence="1" type="ORF">BDV98DRAFT_195276</name>
</gene>
<accession>A0A5C3QKC6</accession>
<dbReference type="AlphaFoldDB" id="A0A5C3QKC6"/>
<evidence type="ECO:0000313" key="2">
    <source>
        <dbReference type="Proteomes" id="UP000305067"/>
    </source>
</evidence>
<dbReference type="OrthoDB" id="3256525at2759"/>
<dbReference type="SUPFAM" id="SSF52047">
    <property type="entry name" value="RNI-like"/>
    <property type="match status" value="1"/>
</dbReference>
<name>A0A5C3QKC6_9AGAR</name>
<dbReference type="STRING" id="1884261.A0A5C3QKC6"/>
<evidence type="ECO:0008006" key="3">
    <source>
        <dbReference type="Google" id="ProtNLM"/>
    </source>
</evidence>
<reference evidence="1 2" key="1">
    <citation type="journal article" date="2019" name="Nat. Ecol. Evol.">
        <title>Megaphylogeny resolves global patterns of mushroom evolution.</title>
        <authorList>
            <person name="Varga T."/>
            <person name="Krizsan K."/>
            <person name="Foldi C."/>
            <person name="Dima B."/>
            <person name="Sanchez-Garcia M."/>
            <person name="Sanchez-Ramirez S."/>
            <person name="Szollosi G.J."/>
            <person name="Szarkandi J.G."/>
            <person name="Papp V."/>
            <person name="Albert L."/>
            <person name="Andreopoulos W."/>
            <person name="Angelini C."/>
            <person name="Antonin V."/>
            <person name="Barry K.W."/>
            <person name="Bougher N.L."/>
            <person name="Buchanan P."/>
            <person name="Buyck B."/>
            <person name="Bense V."/>
            <person name="Catcheside P."/>
            <person name="Chovatia M."/>
            <person name="Cooper J."/>
            <person name="Damon W."/>
            <person name="Desjardin D."/>
            <person name="Finy P."/>
            <person name="Geml J."/>
            <person name="Haridas S."/>
            <person name="Hughes K."/>
            <person name="Justo A."/>
            <person name="Karasinski D."/>
            <person name="Kautmanova I."/>
            <person name="Kiss B."/>
            <person name="Kocsube S."/>
            <person name="Kotiranta H."/>
            <person name="LaButti K.M."/>
            <person name="Lechner B.E."/>
            <person name="Liimatainen K."/>
            <person name="Lipzen A."/>
            <person name="Lukacs Z."/>
            <person name="Mihaltcheva S."/>
            <person name="Morgado L.N."/>
            <person name="Niskanen T."/>
            <person name="Noordeloos M.E."/>
            <person name="Ohm R.A."/>
            <person name="Ortiz-Santana B."/>
            <person name="Ovrebo C."/>
            <person name="Racz N."/>
            <person name="Riley R."/>
            <person name="Savchenko A."/>
            <person name="Shiryaev A."/>
            <person name="Soop K."/>
            <person name="Spirin V."/>
            <person name="Szebenyi C."/>
            <person name="Tomsovsky M."/>
            <person name="Tulloss R.E."/>
            <person name="Uehling J."/>
            <person name="Grigoriev I.V."/>
            <person name="Vagvolgyi C."/>
            <person name="Papp T."/>
            <person name="Martin F.M."/>
            <person name="Miettinen O."/>
            <person name="Hibbett D.S."/>
            <person name="Nagy L.G."/>
        </authorList>
    </citation>
    <scope>NUCLEOTIDE SEQUENCE [LARGE SCALE GENOMIC DNA]</scope>
    <source>
        <strain evidence="1 2">CBS 309.79</strain>
    </source>
</reference>
<protein>
    <recommendedName>
        <fullName evidence="3">F-box domain-containing protein</fullName>
    </recommendedName>
</protein>
<dbReference type="EMBL" id="ML178837">
    <property type="protein sequence ID" value="TFK98813.1"/>
    <property type="molecule type" value="Genomic_DNA"/>
</dbReference>
<proteinExistence type="predicted"/>
<sequence>MHLPAELWLQVFTWIMESAPGEQLTENYTPFENVRIQLEGVHARITSRYLIALVCRQWCELVQSSPQFTEIRVLESKIHALDSVLRAGSNPTKHGGLNNGESVRLMVLPYDATQTSPASRPADGSTELVRLCPNLRVLIRPTPAYGQLHYLTTSLSFEFTAEDVPPLPSLRRLDWTYFDRAARTGGINTLHEVLMQAPNLKYLSLGGDMPFVRHPLVSLPALTTIRFLSLISILGVRQACTWSLPGVTHVILDGLMKKAGLAILWDTLADQLRIVELGVHMSFLAHDVLLSVLRRCRNLETLNYHIHFTRIPEAASQNDPDFPLFVSNIVHIGLHSLPNQSMDDQTIPHVEQHFHWLIDRTRFPSLQSIRLYGNWKAILEDSRFRRLEQLCNREGCDLLAERF</sequence>
<organism evidence="1 2">
    <name type="scientific">Pterulicium gracile</name>
    <dbReference type="NCBI Taxonomy" id="1884261"/>
    <lineage>
        <taxon>Eukaryota</taxon>
        <taxon>Fungi</taxon>
        <taxon>Dikarya</taxon>
        <taxon>Basidiomycota</taxon>
        <taxon>Agaricomycotina</taxon>
        <taxon>Agaricomycetes</taxon>
        <taxon>Agaricomycetidae</taxon>
        <taxon>Agaricales</taxon>
        <taxon>Pleurotineae</taxon>
        <taxon>Pterulaceae</taxon>
        <taxon>Pterulicium</taxon>
    </lineage>
</organism>